<gene>
    <name evidence="1" type="ORF">FJY68_01960</name>
</gene>
<dbReference type="Proteomes" id="UP000779900">
    <property type="component" value="Unassembled WGS sequence"/>
</dbReference>
<accession>A0A937XEG5</accession>
<dbReference type="SUPFAM" id="SSF54593">
    <property type="entry name" value="Glyoxalase/Bleomycin resistance protein/Dihydroxybiphenyl dioxygenase"/>
    <property type="match status" value="1"/>
</dbReference>
<sequence length="129" mass="15034">MSGIVFLRTREFERVVAFYRERIGMTTWLEQPGIAILRHGNLLLGFNRQGVADTQGVFTFFYETRAEVDAMHGRLADVALGPPKENPEYRIYHFYGQDPEGRSVEFQQFLHPVSSLFLPDVKLQRFRHT</sequence>
<evidence type="ECO:0000313" key="2">
    <source>
        <dbReference type="Proteomes" id="UP000779900"/>
    </source>
</evidence>
<dbReference type="AlphaFoldDB" id="A0A937XEG5"/>
<proteinExistence type="predicted"/>
<dbReference type="InterPro" id="IPR029068">
    <property type="entry name" value="Glyas_Bleomycin-R_OHBP_Dase"/>
</dbReference>
<comment type="caution">
    <text evidence="1">The sequence shown here is derived from an EMBL/GenBank/DDBJ whole genome shotgun (WGS) entry which is preliminary data.</text>
</comment>
<dbReference type="EMBL" id="VGIR01000006">
    <property type="protein sequence ID" value="MBM3330601.1"/>
    <property type="molecule type" value="Genomic_DNA"/>
</dbReference>
<name>A0A937XEG5_UNCW3</name>
<dbReference type="Gene3D" id="3.10.180.10">
    <property type="entry name" value="2,3-Dihydroxybiphenyl 1,2-Dioxygenase, domain 1"/>
    <property type="match status" value="1"/>
</dbReference>
<organism evidence="1 2">
    <name type="scientific">candidate division WOR-3 bacterium</name>
    <dbReference type="NCBI Taxonomy" id="2052148"/>
    <lineage>
        <taxon>Bacteria</taxon>
        <taxon>Bacteria division WOR-3</taxon>
    </lineage>
</organism>
<reference evidence="1" key="1">
    <citation type="submission" date="2019-03" db="EMBL/GenBank/DDBJ databases">
        <title>Lake Tanganyika Metagenome-Assembled Genomes (MAGs).</title>
        <authorList>
            <person name="Tran P."/>
        </authorList>
    </citation>
    <scope>NUCLEOTIDE SEQUENCE</scope>
    <source>
        <strain evidence="1">K_DeepCast_150m_m2_040</strain>
    </source>
</reference>
<evidence type="ECO:0000313" key="1">
    <source>
        <dbReference type="EMBL" id="MBM3330601.1"/>
    </source>
</evidence>
<protein>
    <submittedName>
        <fullName evidence="1">VOC family protein</fullName>
    </submittedName>
</protein>